<dbReference type="GO" id="GO:0051539">
    <property type="term" value="F:4 iron, 4 sulfur cluster binding"/>
    <property type="evidence" value="ECO:0007669"/>
    <property type="project" value="UniProtKB-UniRule"/>
</dbReference>
<accession>A0A6A7JRB8</accession>
<feature type="binding site" evidence="5">
    <location>
        <position position="36"/>
    </location>
    <ligand>
        <name>isopentenyl diphosphate</name>
        <dbReference type="ChEBI" id="CHEBI:128769"/>
    </ligand>
</feature>
<evidence type="ECO:0000313" key="8">
    <source>
        <dbReference type="Proteomes" id="UP000093205"/>
    </source>
</evidence>
<gene>
    <name evidence="5" type="primary">ispH</name>
    <name evidence="6" type="ORF">A2J15_002410</name>
    <name evidence="7" type="ORF">GC022_01780</name>
</gene>
<evidence type="ECO:0000256" key="4">
    <source>
        <dbReference type="ARBA" id="ARBA00023014"/>
    </source>
</evidence>
<feature type="binding site" evidence="5">
    <location>
        <position position="214"/>
    </location>
    <ligand>
        <name>dimethylallyl diphosphate</name>
        <dbReference type="ChEBI" id="CHEBI:57623"/>
    </ligand>
</feature>
<dbReference type="GO" id="GO:0050992">
    <property type="term" value="P:dimethylallyl diphosphate biosynthetic process"/>
    <property type="evidence" value="ECO:0007669"/>
    <property type="project" value="UniProtKB-UniRule"/>
</dbReference>
<feature type="binding site" evidence="5">
    <location>
        <position position="92"/>
    </location>
    <ligand>
        <name>[4Fe-4S] cluster</name>
        <dbReference type="ChEBI" id="CHEBI:49883"/>
    </ligand>
</feature>
<feature type="binding site" evidence="5">
    <location>
        <position position="258"/>
    </location>
    <ligand>
        <name>isopentenyl diphosphate</name>
        <dbReference type="ChEBI" id="CHEBI:128769"/>
    </ligand>
</feature>
<feature type="binding site" evidence="5">
    <location>
        <position position="214"/>
    </location>
    <ligand>
        <name>isopentenyl diphosphate</name>
        <dbReference type="ChEBI" id="CHEBI:128769"/>
    </ligand>
</feature>
<feature type="binding site" evidence="5">
    <location>
        <position position="120"/>
    </location>
    <ligand>
        <name>isopentenyl diphosphate</name>
        <dbReference type="ChEBI" id="CHEBI:128769"/>
    </ligand>
</feature>
<feature type="binding site" evidence="5">
    <location>
        <position position="216"/>
    </location>
    <ligand>
        <name>dimethylallyl diphosphate</name>
        <dbReference type="ChEBI" id="CHEBI:57623"/>
    </ligand>
</feature>
<dbReference type="Pfam" id="PF02401">
    <property type="entry name" value="LYTB"/>
    <property type="match status" value="1"/>
</dbReference>
<feature type="binding site" evidence="5">
    <location>
        <position position="258"/>
    </location>
    <ligand>
        <name>(2E)-4-hydroxy-3-methylbut-2-enyl diphosphate</name>
        <dbReference type="ChEBI" id="CHEBI:128753"/>
    </ligand>
</feature>
<evidence type="ECO:0000256" key="1">
    <source>
        <dbReference type="ARBA" id="ARBA00022485"/>
    </source>
</evidence>
<keyword evidence="3 5" id="KW-0408">Iron</keyword>
<feature type="binding site" evidence="5">
    <location>
        <position position="36"/>
    </location>
    <ligand>
        <name>(2E)-4-hydroxy-3-methylbut-2-enyl diphosphate</name>
        <dbReference type="ChEBI" id="CHEBI:128753"/>
    </ligand>
</feature>
<protein>
    <recommendedName>
        <fullName evidence="5">4-hydroxy-3-methylbut-2-enyl diphosphate reductase</fullName>
        <shortName evidence="5">HMBPP reductase</shortName>
        <ecNumber evidence="5">1.17.7.4</ecNumber>
    </recommendedName>
</protein>
<feature type="binding site" evidence="5">
    <location>
        <position position="70"/>
    </location>
    <ligand>
        <name>(2E)-4-hydroxy-3-methylbut-2-enyl diphosphate</name>
        <dbReference type="ChEBI" id="CHEBI:128753"/>
    </ligand>
</feature>
<feature type="binding site" evidence="5">
    <location>
        <position position="216"/>
    </location>
    <ligand>
        <name>isopentenyl diphosphate</name>
        <dbReference type="ChEBI" id="CHEBI:128769"/>
    </ligand>
</feature>
<keyword evidence="8" id="KW-1185">Reference proteome</keyword>
<sequence>MIIELAKNYGFCFGVKRAIKKAEQIKDAATIGSLIHNNQEISRLQKNFNVKTLESIQALSDEKKAIIRTHGITKQDLEALKKKDIEIFDATCPFVTKPQQICEQMSKEGYEVVIFGDENHPEVKGVKSYVNTKAYVVLDKKELENIKLPSKIAIVSQTTKKPEHFMEIVNFLILKVKEVRVFNTICDATFKNQDAIKELSLKSDVMIVVGGKNSANTKQLFLIAKTNCKDSYLIETEDELQPQWFLNKKHCGISAGASTPDWIIQKVIMRIKSFQTVS</sequence>
<feature type="binding site" evidence="5">
    <location>
        <position position="70"/>
    </location>
    <ligand>
        <name>isopentenyl diphosphate</name>
        <dbReference type="ChEBI" id="CHEBI:128769"/>
    </ligand>
</feature>
<dbReference type="PANTHER" id="PTHR30426:SF0">
    <property type="entry name" value="4-HYDROXY-3-METHYLBUT-2-ENYL DIPHOSPHATE REDUCTASE"/>
    <property type="match status" value="1"/>
</dbReference>
<feature type="binding site" evidence="5">
    <location>
        <position position="120"/>
    </location>
    <ligand>
        <name>dimethylallyl diphosphate</name>
        <dbReference type="ChEBI" id="CHEBI:57623"/>
    </ligand>
</feature>
<dbReference type="NCBIfam" id="NF002187">
    <property type="entry name" value="PRK01045.1-1"/>
    <property type="match status" value="1"/>
</dbReference>
<keyword evidence="2 5" id="KW-0479">Metal-binding</keyword>
<feature type="binding site" evidence="5">
    <location>
        <position position="12"/>
    </location>
    <ligand>
        <name>[4Fe-4S] cluster</name>
        <dbReference type="ChEBI" id="CHEBI:49883"/>
    </ligand>
</feature>
<comment type="similarity">
    <text evidence="5">Belongs to the IspH family.</text>
</comment>
<dbReference type="AlphaFoldDB" id="A0A6A7JRB8"/>
<dbReference type="InterPro" id="IPR003451">
    <property type="entry name" value="LytB/IspH"/>
</dbReference>
<feature type="binding site" evidence="5">
    <location>
        <position position="214"/>
    </location>
    <ligand>
        <name>(2E)-4-hydroxy-3-methylbut-2-enyl diphosphate</name>
        <dbReference type="ChEBI" id="CHEBI:128753"/>
    </ligand>
</feature>
<feature type="active site" description="Proton donor" evidence="5">
    <location>
        <position position="122"/>
    </location>
</feature>
<dbReference type="Gene3D" id="3.40.1010.20">
    <property type="entry name" value="4-hydroxy-3-methylbut-2-enyl diphosphate reductase, catalytic domain"/>
    <property type="match status" value="2"/>
</dbReference>
<feature type="binding site" evidence="5">
    <location>
        <position position="258"/>
    </location>
    <ligand>
        <name>dimethylallyl diphosphate</name>
        <dbReference type="ChEBI" id="CHEBI:57623"/>
    </ligand>
</feature>
<comment type="pathway">
    <text evidence="5">Isoprenoid biosynthesis; isopentenyl diphosphate biosynthesis via DXP pathway; isopentenyl diphosphate from 1-deoxy-D-xylulose 5-phosphate: step 6/6.</text>
</comment>
<comment type="function">
    <text evidence="5">Catalyzes the conversion of 1-hydroxy-2-methyl-2-(E)-butenyl 4-diphosphate (HMBPP) into a mixture of isopentenyl diphosphate (IPP) and dimethylallyl diphosphate (DMAPP). Acts in the terminal step of the DOXP/MEP pathway for isoprenoid precursor biosynthesis.</text>
</comment>
<evidence type="ECO:0000313" key="7">
    <source>
        <dbReference type="EMBL" id="MPV90926.1"/>
    </source>
</evidence>
<dbReference type="UniPathway" id="UPA00059">
    <property type="reaction ID" value="UER00105"/>
</dbReference>
<name>A0A6A7JRB8_9BACT</name>
<feature type="binding site" evidence="5">
    <location>
        <position position="158"/>
    </location>
    <ligand>
        <name>(2E)-4-hydroxy-3-methylbut-2-enyl diphosphate</name>
        <dbReference type="ChEBI" id="CHEBI:128753"/>
    </ligand>
</feature>
<keyword evidence="5 7" id="KW-0560">Oxidoreductase</keyword>
<feature type="binding site" evidence="5">
    <location>
        <position position="120"/>
    </location>
    <ligand>
        <name>(2E)-4-hydroxy-3-methylbut-2-enyl diphosphate</name>
        <dbReference type="ChEBI" id="CHEBI:128753"/>
    </ligand>
</feature>
<keyword evidence="4 5" id="KW-0411">Iron-sulfur</keyword>
<dbReference type="EMBL" id="CP031611">
    <property type="protein sequence ID" value="AXP08580.1"/>
    <property type="molecule type" value="Genomic_DNA"/>
</dbReference>
<reference evidence="7" key="2">
    <citation type="journal article" date="2019" name="Front. Microbiol.">
        <title>Campylobacter hepaticus, the cause of Spotty Liver Disease in chickens: Transmission and routes of infection.</title>
        <authorList>
            <person name="Van T.H."/>
            <person name="Moore R.J."/>
            <person name="Phung C."/>
        </authorList>
    </citation>
    <scope>NUCLEOTIDE SEQUENCE</scope>
    <source>
        <strain evidence="7">QLD_2/QLD</strain>
    </source>
</reference>
<feature type="binding site" evidence="5">
    <location>
        <position position="186"/>
    </location>
    <ligand>
        <name>[4Fe-4S] cluster</name>
        <dbReference type="ChEBI" id="CHEBI:49883"/>
    </ligand>
</feature>
<keyword evidence="1 5" id="KW-0004">4Fe-4S</keyword>
<comment type="pathway">
    <text evidence="5">Isoprenoid biosynthesis; dimethylallyl diphosphate biosynthesis; dimethylallyl diphosphate from (2E)-4-hydroxy-3-methylbutenyl diphosphate: step 1/1.</text>
</comment>
<dbReference type="OrthoDB" id="9804068at2"/>
<dbReference type="HAMAP" id="MF_00191">
    <property type="entry name" value="IspH"/>
    <property type="match status" value="1"/>
</dbReference>
<organism evidence="7">
    <name type="scientific">Campylobacter hepaticus</name>
    <dbReference type="NCBI Taxonomy" id="1813019"/>
    <lineage>
        <taxon>Bacteria</taxon>
        <taxon>Pseudomonadati</taxon>
        <taxon>Campylobacterota</taxon>
        <taxon>Epsilonproteobacteria</taxon>
        <taxon>Campylobacterales</taxon>
        <taxon>Campylobacteraceae</taxon>
        <taxon>Campylobacter</taxon>
    </lineage>
</organism>
<dbReference type="UniPathway" id="UPA00056">
    <property type="reaction ID" value="UER00097"/>
</dbReference>
<dbReference type="Gene3D" id="3.40.50.11270">
    <property type="match status" value="1"/>
</dbReference>
<dbReference type="GO" id="GO:0016114">
    <property type="term" value="P:terpenoid biosynthetic process"/>
    <property type="evidence" value="ECO:0007669"/>
    <property type="project" value="UniProtKB-UniRule"/>
</dbReference>
<keyword evidence="5" id="KW-0414">Isoprene biosynthesis</keyword>
<dbReference type="CDD" id="cd13944">
    <property type="entry name" value="lytB_ispH"/>
    <property type="match status" value="1"/>
</dbReference>
<feature type="binding site" evidence="5">
    <location>
        <position position="70"/>
    </location>
    <ligand>
        <name>dimethylallyl diphosphate</name>
        <dbReference type="ChEBI" id="CHEBI:57623"/>
    </ligand>
</feature>
<dbReference type="KEGG" id="chw:A2J15_002410"/>
<comment type="cofactor">
    <cofactor evidence="5">
        <name>[4Fe-4S] cluster</name>
        <dbReference type="ChEBI" id="CHEBI:49883"/>
    </cofactor>
    <text evidence="5">Binds 1 [4Fe-4S] cluster per subunit.</text>
</comment>
<evidence type="ECO:0000313" key="6">
    <source>
        <dbReference type="EMBL" id="AXP08580.1"/>
    </source>
</evidence>
<feature type="binding site" evidence="5">
    <location>
        <position position="216"/>
    </location>
    <ligand>
        <name>(2E)-4-hydroxy-3-methylbut-2-enyl diphosphate</name>
        <dbReference type="ChEBI" id="CHEBI:128753"/>
    </ligand>
</feature>
<feature type="binding site" evidence="5">
    <location>
        <position position="36"/>
    </location>
    <ligand>
        <name>dimethylallyl diphosphate</name>
        <dbReference type="ChEBI" id="CHEBI:57623"/>
    </ligand>
</feature>
<comment type="caution">
    <text evidence="5">Lacks conserved residue(s) required for the propagation of feature annotation.</text>
</comment>
<evidence type="ECO:0000256" key="5">
    <source>
        <dbReference type="HAMAP-Rule" id="MF_00191"/>
    </source>
</evidence>
<dbReference type="GeneID" id="44004361"/>
<dbReference type="Proteomes" id="UP000093205">
    <property type="component" value="Chromosome"/>
</dbReference>
<dbReference type="NCBIfam" id="TIGR00216">
    <property type="entry name" value="ispH_lytB"/>
    <property type="match status" value="1"/>
</dbReference>
<dbReference type="PANTHER" id="PTHR30426">
    <property type="entry name" value="4-HYDROXY-3-METHYLBUT-2-ENYL DIPHOSPHATE REDUCTASE"/>
    <property type="match status" value="1"/>
</dbReference>
<reference evidence="6 8" key="1">
    <citation type="submission" date="2018-08" db="EMBL/GenBank/DDBJ databases">
        <title>Survival mechanisms of Campylobacter hepaticus identified by genomic analysis and comparative transcriptomic analysis of in vivo and in vitro derived bacteria.</title>
        <authorList>
            <person name="Van T.T.H."/>
            <person name="Moore R.J."/>
        </authorList>
    </citation>
    <scope>NUCLEOTIDE SEQUENCE [LARGE SCALE GENOMIC DNA]</scope>
    <source>
        <strain evidence="6 8">HV10</strain>
    </source>
</reference>
<comment type="catalytic activity">
    <reaction evidence="5">
        <text>isopentenyl diphosphate + 2 oxidized [2Fe-2S]-[ferredoxin] + H2O = (2E)-4-hydroxy-3-methylbut-2-enyl diphosphate + 2 reduced [2Fe-2S]-[ferredoxin] + 2 H(+)</text>
        <dbReference type="Rhea" id="RHEA:24488"/>
        <dbReference type="Rhea" id="RHEA-COMP:10000"/>
        <dbReference type="Rhea" id="RHEA-COMP:10001"/>
        <dbReference type="ChEBI" id="CHEBI:15377"/>
        <dbReference type="ChEBI" id="CHEBI:15378"/>
        <dbReference type="ChEBI" id="CHEBI:33737"/>
        <dbReference type="ChEBI" id="CHEBI:33738"/>
        <dbReference type="ChEBI" id="CHEBI:128753"/>
        <dbReference type="ChEBI" id="CHEBI:128769"/>
        <dbReference type="EC" id="1.17.7.4"/>
    </reaction>
</comment>
<dbReference type="EMBL" id="WHMJ01000003">
    <property type="protein sequence ID" value="MPV90926.1"/>
    <property type="molecule type" value="Genomic_DNA"/>
</dbReference>
<dbReference type="EC" id="1.17.7.4" evidence="5"/>
<dbReference type="GO" id="GO:0019288">
    <property type="term" value="P:isopentenyl diphosphate biosynthetic process, methylerythritol 4-phosphate pathway"/>
    <property type="evidence" value="ECO:0007669"/>
    <property type="project" value="UniProtKB-UniRule"/>
</dbReference>
<evidence type="ECO:0000256" key="2">
    <source>
        <dbReference type="ARBA" id="ARBA00022723"/>
    </source>
</evidence>
<dbReference type="GO" id="GO:0046872">
    <property type="term" value="F:metal ion binding"/>
    <property type="evidence" value="ECO:0007669"/>
    <property type="project" value="UniProtKB-KW"/>
</dbReference>
<dbReference type="RefSeq" id="WP_066778346.1">
    <property type="nucleotide sequence ID" value="NZ_CBCSFE010000005.1"/>
</dbReference>
<proteinExistence type="inferred from homology"/>
<comment type="catalytic activity">
    <reaction evidence="5">
        <text>dimethylallyl diphosphate + 2 oxidized [2Fe-2S]-[ferredoxin] + H2O = (2E)-4-hydroxy-3-methylbut-2-enyl diphosphate + 2 reduced [2Fe-2S]-[ferredoxin] + 2 H(+)</text>
        <dbReference type="Rhea" id="RHEA:24825"/>
        <dbReference type="Rhea" id="RHEA-COMP:10000"/>
        <dbReference type="Rhea" id="RHEA-COMP:10001"/>
        <dbReference type="ChEBI" id="CHEBI:15377"/>
        <dbReference type="ChEBI" id="CHEBI:15378"/>
        <dbReference type="ChEBI" id="CHEBI:33737"/>
        <dbReference type="ChEBI" id="CHEBI:33738"/>
        <dbReference type="ChEBI" id="CHEBI:57623"/>
        <dbReference type="ChEBI" id="CHEBI:128753"/>
        <dbReference type="EC" id="1.17.7.4"/>
    </reaction>
</comment>
<dbReference type="GO" id="GO:0051745">
    <property type="term" value="F:4-hydroxy-3-methylbut-2-enyl diphosphate reductase activity"/>
    <property type="evidence" value="ECO:0007669"/>
    <property type="project" value="UniProtKB-UniRule"/>
</dbReference>
<evidence type="ECO:0000256" key="3">
    <source>
        <dbReference type="ARBA" id="ARBA00023004"/>
    </source>
</evidence>